<dbReference type="InterPro" id="IPR008391">
    <property type="entry name" value="AXE1_dom"/>
</dbReference>
<accession>A0ABM7PQE4</accession>
<dbReference type="SUPFAM" id="SSF53474">
    <property type="entry name" value="alpha/beta-Hydrolases"/>
    <property type="match status" value="1"/>
</dbReference>
<dbReference type="Proteomes" id="UP001319861">
    <property type="component" value="Chromosome"/>
</dbReference>
<feature type="domain" description="Acetyl xylan esterase" evidence="1">
    <location>
        <begin position="1"/>
        <end position="330"/>
    </location>
</feature>
<dbReference type="PANTHER" id="PTHR40111:SF1">
    <property type="entry name" value="CEPHALOSPORIN-C DEACETYLASE"/>
    <property type="match status" value="1"/>
</dbReference>
<name>A0ABM7PQE4_SINCY</name>
<dbReference type="EMBL" id="AP024525">
    <property type="protein sequence ID" value="BCT74271.1"/>
    <property type="molecule type" value="Genomic_DNA"/>
</dbReference>
<sequence>MPALDFPLDTLRTYRGSATVPEDLGDFWDATLADARALPLEVVLEPVDTGLELVDTFDVTFTGFSGARIKAWLHLPASARGDVRARPLPAVVQYVGYSGGRGLPHQDTVWAQAGWAMLIMDTRGQGYGGLSGDTPDPHPSAGGNTYPGLMTRGIHDPAEYYYRRLYTDAVRAVEAAQSLDVVDASRIVVHGVSQGGGLAIAAASLAARAGIEGIIACLPDVNFLSDFRRALDVATAGPYPEIERFLVRHRDLAETALRTLDYFDVALLARWATAPASFSVALRDEVCPPSTVYAAFNNYGEDAPAGTRPPKDITEWPFNNHEGGGEHQVAMHLHRLGELRSAP</sequence>
<evidence type="ECO:0000313" key="3">
    <source>
        <dbReference type="Proteomes" id="UP001319861"/>
    </source>
</evidence>
<dbReference type="RefSeq" id="WP_229231028.1">
    <property type="nucleotide sequence ID" value="NZ_AP024525.1"/>
</dbReference>
<evidence type="ECO:0000259" key="1">
    <source>
        <dbReference type="Pfam" id="PF05448"/>
    </source>
</evidence>
<dbReference type="InterPro" id="IPR039069">
    <property type="entry name" value="CE7"/>
</dbReference>
<keyword evidence="3" id="KW-1185">Reference proteome</keyword>
<organism evidence="2 3">
    <name type="scientific">Sinomonas cyclohexanicum</name>
    <name type="common">Corynebacterium cyclohexanicum</name>
    <dbReference type="NCBI Taxonomy" id="322009"/>
    <lineage>
        <taxon>Bacteria</taxon>
        <taxon>Bacillati</taxon>
        <taxon>Actinomycetota</taxon>
        <taxon>Actinomycetes</taxon>
        <taxon>Micrococcales</taxon>
        <taxon>Micrococcaceae</taxon>
        <taxon>Sinomonas</taxon>
    </lineage>
</organism>
<dbReference type="Pfam" id="PF05448">
    <property type="entry name" value="AXE1"/>
    <property type="match status" value="1"/>
</dbReference>
<evidence type="ECO:0000313" key="2">
    <source>
        <dbReference type="EMBL" id="BCT74271.1"/>
    </source>
</evidence>
<protein>
    <submittedName>
        <fullName evidence="2">Acetylxylan esterase</fullName>
    </submittedName>
</protein>
<dbReference type="InterPro" id="IPR029058">
    <property type="entry name" value="AB_hydrolase_fold"/>
</dbReference>
<dbReference type="PANTHER" id="PTHR40111">
    <property type="entry name" value="CEPHALOSPORIN-C DEACETYLASE"/>
    <property type="match status" value="1"/>
</dbReference>
<reference evidence="2 3" key="1">
    <citation type="journal article" date="2021" name="J. Biosci. Bioeng.">
        <title>Identification and characterization of a chc gene cluster responsible for the aromatization pathway of cyclohexanecarboxylate degradation in Sinomonas cyclohexanicum ATCC 51369.</title>
        <authorList>
            <person name="Yamamoto T."/>
            <person name="Hasegawa Y."/>
            <person name="Lau P.C.K."/>
            <person name="Iwaki H."/>
        </authorList>
    </citation>
    <scope>NUCLEOTIDE SEQUENCE [LARGE SCALE GENOMIC DNA]</scope>
    <source>
        <strain evidence="2 3">ATCC 51369</strain>
    </source>
</reference>
<dbReference type="Gene3D" id="3.40.50.1820">
    <property type="entry name" value="alpha/beta hydrolase"/>
    <property type="match status" value="1"/>
</dbReference>
<proteinExistence type="predicted"/>
<gene>
    <name evidence="2" type="ORF">SCMU_01130</name>
</gene>